<dbReference type="Gene3D" id="3.10.580.10">
    <property type="entry name" value="CBS-domain"/>
    <property type="match status" value="1"/>
</dbReference>
<dbReference type="Gene3D" id="3.20.20.450">
    <property type="entry name" value="EAL domain"/>
    <property type="match status" value="1"/>
</dbReference>
<evidence type="ECO:0000259" key="1">
    <source>
        <dbReference type="PROSITE" id="PS50883"/>
    </source>
</evidence>
<dbReference type="GO" id="GO:0071111">
    <property type="term" value="F:cyclic-guanylate-specific phosphodiesterase activity"/>
    <property type="evidence" value="ECO:0007669"/>
    <property type="project" value="InterPro"/>
</dbReference>
<dbReference type="SUPFAM" id="SSF54631">
    <property type="entry name" value="CBS-domain pair"/>
    <property type="match status" value="1"/>
</dbReference>
<dbReference type="CDD" id="cd01948">
    <property type="entry name" value="EAL"/>
    <property type="match status" value="1"/>
</dbReference>
<dbReference type="AlphaFoldDB" id="A0A229UM00"/>
<dbReference type="Gene3D" id="3.30.70.270">
    <property type="match status" value="1"/>
</dbReference>
<dbReference type="PROSITE" id="PS50887">
    <property type="entry name" value="GGDEF"/>
    <property type="match status" value="1"/>
</dbReference>
<dbReference type="OrthoDB" id="9813903at2"/>
<evidence type="ECO:0008006" key="5">
    <source>
        <dbReference type="Google" id="ProtNLM"/>
    </source>
</evidence>
<dbReference type="Proteomes" id="UP000215509">
    <property type="component" value="Unassembled WGS sequence"/>
</dbReference>
<dbReference type="InterPro" id="IPR029787">
    <property type="entry name" value="Nucleotide_cyclase"/>
</dbReference>
<protein>
    <recommendedName>
        <fullName evidence="5">GGDEF domain-containing protein</fullName>
    </recommendedName>
</protein>
<dbReference type="PANTHER" id="PTHR33121">
    <property type="entry name" value="CYCLIC DI-GMP PHOSPHODIESTERASE PDEF"/>
    <property type="match status" value="1"/>
</dbReference>
<proteinExistence type="predicted"/>
<evidence type="ECO:0000313" key="3">
    <source>
        <dbReference type="EMBL" id="OXM84325.1"/>
    </source>
</evidence>
<dbReference type="NCBIfam" id="TIGR00254">
    <property type="entry name" value="GGDEF"/>
    <property type="match status" value="1"/>
</dbReference>
<dbReference type="SMART" id="SM00267">
    <property type="entry name" value="GGDEF"/>
    <property type="match status" value="1"/>
</dbReference>
<feature type="domain" description="GGDEF" evidence="2">
    <location>
        <begin position="446"/>
        <end position="597"/>
    </location>
</feature>
<organism evidence="3 4">
    <name type="scientific">Paenibacillus rigui</name>
    <dbReference type="NCBI Taxonomy" id="554312"/>
    <lineage>
        <taxon>Bacteria</taxon>
        <taxon>Bacillati</taxon>
        <taxon>Bacillota</taxon>
        <taxon>Bacilli</taxon>
        <taxon>Bacillales</taxon>
        <taxon>Paenibacillaceae</taxon>
        <taxon>Paenibacillus</taxon>
    </lineage>
</organism>
<dbReference type="EMBL" id="NMQW01000033">
    <property type="protein sequence ID" value="OXM84325.1"/>
    <property type="molecule type" value="Genomic_DNA"/>
</dbReference>
<dbReference type="InterPro" id="IPR050706">
    <property type="entry name" value="Cyclic-di-GMP_PDE-like"/>
</dbReference>
<comment type="caution">
    <text evidence="3">The sequence shown here is derived from an EMBL/GenBank/DDBJ whole genome shotgun (WGS) entry which is preliminary data.</text>
</comment>
<dbReference type="SMART" id="SM00052">
    <property type="entry name" value="EAL"/>
    <property type="match status" value="1"/>
</dbReference>
<keyword evidence="4" id="KW-1185">Reference proteome</keyword>
<evidence type="ECO:0000259" key="2">
    <source>
        <dbReference type="PROSITE" id="PS50887"/>
    </source>
</evidence>
<dbReference type="PROSITE" id="PS50883">
    <property type="entry name" value="EAL"/>
    <property type="match status" value="1"/>
</dbReference>
<gene>
    <name evidence="3" type="ORF">CF651_21320</name>
</gene>
<dbReference type="CDD" id="cd01949">
    <property type="entry name" value="GGDEF"/>
    <property type="match status" value="1"/>
</dbReference>
<dbReference type="SUPFAM" id="SSF141868">
    <property type="entry name" value="EAL domain-like"/>
    <property type="match status" value="1"/>
</dbReference>
<evidence type="ECO:0000313" key="4">
    <source>
        <dbReference type="Proteomes" id="UP000215509"/>
    </source>
</evidence>
<dbReference type="InterPro" id="IPR035919">
    <property type="entry name" value="EAL_sf"/>
</dbReference>
<reference evidence="3 4" key="1">
    <citation type="submission" date="2017-07" db="EMBL/GenBank/DDBJ databases">
        <title>Genome sequencing and assembly of Paenibacillus rigui.</title>
        <authorList>
            <person name="Mayilraj S."/>
        </authorList>
    </citation>
    <scope>NUCLEOTIDE SEQUENCE [LARGE SCALE GENOMIC DNA]</scope>
    <source>
        <strain evidence="3 4">JCM 16352</strain>
    </source>
</reference>
<dbReference type="InterPro" id="IPR001633">
    <property type="entry name" value="EAL_dom"/>
</dbReference>
<dbReference type="InterPro" id="IPR000160">
    <property type="entry name" value="GGDEF_dom"/>
</dbReference>
<dbReference type="SUPFAM" id="SSF55073">
    <property type="entry name" value="Nucleotide cyclase"/>
    <property type="match status" value="1"/>
</dbReference>
<feature type="domain" description="EAL" evidence="1">
    <location>
        <begin position="20"/>
        <end position="270"/>
    </location>
</feature>
<sequence length="617" mass="69157">MNMAEHNRMQQQDNMEKDTVDDLADELQRVLLHKSIRSVYQPIVSLHTGTIAGYEALTRGPEHSPLVSPLKLFKLAEEQGVLYPFEKLARETAIRGAFMLEDNELLFINISAAILQDPGFTSGRTLEVLESVGMLPSRIVFEITERSSIEDFSAAQRILEHYRKQGYRIAIDDAGAGYSSLQAIAELHPDFIKVDRSLIKNIHLHKTKETIVETLVTFAQKLHIQMIAEGIEQWDELQLLTRLGVHYGQGYLLGHPATAKSRITPEIKEHIVQHRRARDSVGGGWSIGDLAAPVGVFESKALISEVANYFKKHENAPGVVIVNQQAPVGLMMRERLFQQLAGQYGFSLFWNRSIDQIMDPHPLIVEESTPVESVSQLATARDNHNLYDLVIITKKGLLRGASTIRSILECITNARMEYAKVASPLTGLPGNLQIHRELQKRLMDKKSFSVLYIDLDFFKWFNDRYGFQKGDQLLQYTADIIQQSLVICGNPYDFVGHIGGDDFIAITTSEDPEKLCLEMIRRFEQGIDLFYEGEDMSYVEDRMGNRVENKGVTVSLSLVICGPSASPVTLEDISQAAAGLKKRAKSSPGSIYCVCHMGQPQVEVETRFSAPDSPLVL</sequence>
<accession>A0A229UM00</accession>
<dbReference type="InterPro" id="IPR043128">
    <property type="entry name" value="Rev_trsase/Diguanyl_cyclase"/>
</dbReference>
<name>A0A229UM00_9BACL</name>
<dbReference type="Pfam" id="PF00990">
    <property type="entry name" value="GGDEF"/>
    <property type="match status" value="1"/>
</dbReference>
<dbReference type="PANTHER" id="PTHR33121:SF76">
    <property type="entry name" value="SIGNALING PROTEIN"/>
    <property type="match status" value="1"/>
</dbReference>
<dbReference type="Pfam" id="PF00563">
    <property type="entry name" value="EAL"/>
    <property type="match status" value="1"/>
</dbReference>
<dbReference type="InterPro" id="IPR046342">
    <property type="entry name" value="CBS_dom_sf"/>
</dbReference>